<evidence type="ECO:0000259" key="1">
    <source>
        <dbReference type="Pfam" id="PF01048"/>
    </source>
</evidence>
<dbReference type="Gene3D" id="3.40.50.1580">
    <property type="entry name" value="Nucleoside phosphorylase domain"/>
    <property type="match status" value="1"/>
</dbReference>
<feature type="domain" description="Nucleoside phosphorylase" evidence="1">
    <location>
        <begin position="6"/>
        <end position="138"/>
    </location>
</feature>
<dbReference type="InterPro" id="IPR036250">
    <property type="entry name" value="AcylCo_DH-like_C"/>
</dbReference>
<dbReference type="InterPro" id="IPR000845">
    <property type="entry name" value="Nucleoside_phosphorylase_d"/>
</dbReference>
<sequence length="182" mass="19866">MSPTPRIGILSALQAEQQLLLQKLFKPRPLQLHGQRSYHRGRLFGHDVVMVLSGIGKVAAATSATSLIAEFGCEVVLFTGTAGGLGDGVAIGDIVVAGELLQHDLDASPLFPRFEVPLSGRSRFATDAGFEVANQALQLHGGYGYLRDYPLERIVRDLRVHQILEGTNEIMRVIIARELLRQ</sequence>
<name>A0A1J5R1Y7_9ZZZZ</name>
<dbReference type="EC" id="1.3.99.-" evidence="2"/>
<dbReference type="SUPFAM" id="SSF53167">
    <property type="entry name" value="Purine and uridine phosphorylases"/>
    <property type="match status" value="1"/>
</dbReference>
<dbReference type="PROSITE" id="PS00073">
    <property type="entry name" value="ACYL_COA_DH_2"/>
    <property type="match status" value="1"/>
</dbReference>
<dbReference type="InterPro" id="IPR035994">
    <property type="entry name" value="Nucleoside_phosphorylase_sf"/>
</dbReference>
<gene>
    <name evidence="2" type="primary">mmgC_16</name>
    <name evidence="2" type="ORF">GALL_320760</name>
</gene>
<dbReference type="GO" id="GO:0003995">
    <property type="term" value="F:acyl-CoA dehydrogenase activity"/>
    <property type="evidence" value="ECO:0007669"/>
    <property type="project" value="InterPro"/>
</dbReference>
<dbReference type="Pfam" id="PF01048">
    <property type="entry name" value="PNP_UDP_1"/>
    <property type="match status" value="1"/>
</dbReference>
<comment type="caution">
    <text evidence="2">The sequence shown here is derived from an EMBL/GenBank/DDBJ whole genome shotgun (WGS) entry which is preliminary data.</text>
</comment>
<keyword evidence="2" id="KW-0560">Oxidoreductase</keyword>
<proteinExistence type="predicted"/>
<dbReference type="InterPro" id="IPR052547">
    <property type="entry name" value="Mito_Isobutyryl-CoADH"/>
</dbReference>
<evidence type="ECO:0000313" key="2">
    <source>
        <dbReference type="EMBL" id="OIQ86063.1"/>
    </source>
</evidence>
<dbReference type="SUPFAM" id="SSF47203">
    <property type="entry name" value="Acyl-CoA dehydrogenase C-terminal domain-like"/>
    <property type="match status" value="1"/>
</dbReference>
<dbReference type="InterPro" id="IPR006089">
    <property type="entry name" value="Acyl-CoA_DH_CS"/>
</dbReference>
<dbReference type="EMBL" id="MLJW01000502">
    <property type="protein sequence ID" value="OIQ86063.1"/>
    <property type="molecule type" value="Genomic_DNA"/>
</dbReference>
<dbReference type="AlphaFoldDB" id="A0A1J5R1Y7"/>
<accession>A0A1J5R1Y7</accession>
<protein>
    <submittedName>
        <fullName evidence="2">Acyl-CoA dehydrogenase</fullName>
        <ecNumber evidence="2">1.3.99.-</ecNumber>
    </submittedName>
</protein>
<dbReference type="PANTHER" id="PTHR43831:SF1">
    <property type="entry name" value="ISOBUTYRYL-COA DEHYDROGENASE, MITOCHONDRIAL"/>
    <property type="match status" value="1"/>
</dbReference>
<dbReference type="GO" id="GO:0009116">
    <property type="term" value="P:nucleoside metabolic process"/>
    <property type="evidence" value="ECO:0007669"/>
    <property type="project" value="InterPro"/>
</dbReference>
<organism evidence="2">
    <name type="scientific">mine drainage metagenome</name>
    <dbReference type="NCBI Taxonomy" id="410659"/>
    <lineage>
        <taxon>unclassified sequences</taxon>
        <taxon>metagenomes</taxon>
        <taxon>ecological metagenomes</taxon>
    </lineage>
</organism>
<dbReference type="CDD" id="cd09008">
    <property type="entry name" value="MTAN"/>
    <property type="match status" value="1"/>
</dbReference>
<reference evidence="2" key="1">
    <citation type="submission" date="2016-10" db="EMBL/GenBank/DDBJ databases">
        <title>Sequence of Gallionella enrichment culture.</title>
        <authorList>
            <person name="Poehlein A."/>
            <person name="Muehling M."/>
            <person name="Daniel R."/>
        </authorList>
    </citation>
    <scope>NUCLEOTIDE SEQUENCE</scope>
</reference>
<dbReference type="PANTHER" id="PTHR43831">
    <property type="entry name" value="ISOBUTYRYL-COA DEHYDROGENASE"/>
    <property type="match status" value="1"/>
</dbReference>